<protein>
    <recommendedName>
        <fullName evidence="3">tRNA dimethylallyltransferase</fullName>
        <ecNumber evidence="3">2.5.1.75</ecNumber>
    </recommendedName>
</protein>
<gene>
    <name evidence="10" type="ORF">MGWOODY_Mmi834</name>
</gene>
<comment type="similarity">
    <text evidence="2">Belongs to the IPP transferase family.</text>
</comment>
<sequence>MDNKRSNPKPVLAIVGPTAIGKTTVAIDVANKVNGEIIGLDSRQIYKGMAVGTAQPTIEELAAAPHHLIGVKDPDSPISAGKYAKLVLNLVKDISERGKEPIMCGGAGLYYRAITKGIFSESETDLDVREKLIQEYEETGPDGLLNRLQELDPEYAVKVHPNNKKRLIRALEIYTVTGKPPSEHFNRQEKFGTPKLNLFTVLLTIDRKELDKRIAKRTAKMLNSGWIEETKMLRKGNDPIAMHPMDSIGYRQIAAFLDGKLNKEELEAKIILRTCQYARRQLQWFRQENIDLTIDIGIAPDKIADHIVTGFNKQ</sequence>
<dbReference type="InterPro" id="IPR018022">
    <property type="entry name" value="IPT"/>
</dbReference>
<dbReference type="GO" id="GO:0052381">
    <property type="term" value="F:tRNA dimethylallyltransferase activity"/>
    <property type="evidence" value="ECO:0007669"/>
    <property type="project" value="UniProtKB-EC"/>
</dbReference>
<reference evidence="10" key="1">
    <citation type="submission" date="2015-10" db="EMBL/GenBank/DDBJ databases">
        <authorList>
            <person name="Gilbert D.G."/>
        </authorList>
    </citation>
    <scope>NUCLEOTIDE SEQUENCE</scope>
</reference>
<keyword evidence="7" id="KW-0067">ATP-binding</keyword>
<dbReference type="GO" id="GO:0006400">
    <property type="term" value="P:tRNA modification"/>
    <property type="evidence" value="ECO:0007669"/>
    <property type="project" value="TreeGrafter"/>
</dbReference>
<evidence type="ECO:0000256" key="6">
    <source>
        <dbReference type="ARBA" id="ARBA00022741"/>
    </source>
</evidence>
<evidence type="ECO:0000256" key="7">
    <source>
        <dbReference type="ARBA" id="ARBA00022840"/>
    </source>
</evidence>
<dbReference type="InterPro" id="IPR027417">
    <property type="entry name" value="P-loop_NTPase"/>
</dbReference>
<evidence type="ECO:0000256" key="8">
    <source>
        <dbReference type="ARBA" id="ARBA00022842"/>
    </source>
</evidence>
<keyword evidence="5" id="KW-0819">tRNA processing</keyword>
<dbReference type="Gene3D" id="1.10.20.140">
    <property type="match status" value="1"/>
</dbReference>
<keyword evidence="6" id="KW-0547">Nucleotide-binding</keyword>
<dbReference type="Gene3D" id="3.40.50.300">
    <property type="entry name" value="P-loop containing nucleotide triphosphate hydrolases"/>
    <property type="match status" value="1"/>
</dbReference>
<dbReference type="Pfam" id="PF01715">
    <property type="entry name" value="IPPT"/>
    <property type="match status" value="1"/>
</dbReference>
<evidence type="ECO:0000256" key="9">
    <source>
        <dbReference type="ARBA" id="ARBA00049563"/>
    </source>
</evidence>
<organism evidence="10">
    <name type="scientific">hydrothermal vent metagenome</name>
    <dbReference type="NCBI Taxonomy" id="652676"/>
    <lineage>
        <taxon>unclassified sequences</taxon>
        <taxon>metagenomes</taxon>
        <taxon>ecological metagenomes</taxon>
    </lineage>
</organism>
<comment type="cofactor">
    <cofactor evidence="1">
        <name>Mg(2+)</name>
        <dbReference type="ChEBI" id="CHEBI:18420"/>
    </cofactor>
</comment>
<dbReference type="EC" id="2.5.1.75" evidence="3"/>
<dbReference type="NCBIfam" id="TIGR00174">
    <property type="entry name" value="miaA"/>
    <property type="match status" value="1"/>
</dbReference>
<evidence type="ECO:0000313" key="10">
    <source>
        <dbReference type="EMBL" id="CUV09541.1"/>
    </source>
</evidence>
<keyword evidence="4 10" id="KW-0808">Transferase</keyword>
<dbReference type="SUPFAM" id="SSF52540">
    <property type="entry name" value="P-loop containing nucleoside triphosphate hydrolases"/>
    <property type="match status" value="2"/>
</dbReference>
<name>A0A161K7Z1_9ZZZZ</name>
<dbReference type="GO" id="GO:0005524">
    <property type="term" value="F:ATP binding"/>
    <property type="evidence" value="ECO:0007669"/>
    <property type="project" value="UniProtKB-KW"/>
</dbReference>
<dbReference type="PANTHER" id="PTHR11088:SF60">
    <property type="entry name" value="TRNA DIMETHYLALLYLTRANSFERASE"/>
    <property type="match status" value="1"/>
</dbReference>
<dbReference type="HAMAP" id="MF_00185">
    <property type="entry name" value="IPP_trans"/>
    <property type="match status" value="1"/>
</dbReference>
<accession>A0A161K7Z1</accession>
<evidence type="ECO:0000256" key="3">
    <source>
        <dbReference type="ARBA" id="ARBA00012665"/>
    </source>
</evidence>
<evidence type="ECO:0000256" key="5">
    <source>
        <dbReference type="ARBA" id="ARBA00022694"/>
    </source>
</evidence>
<dbReference type="InterPro" id="IPR039657">
    <property type="entry name" value="Dimethylallyltransferase"/>
</dbReference>
<proteinExistence type="inferred from homology"/>
<evidence type="ECO:0000256" key="2">
    <source>
        <dbReference type="ARBA" id="ARBA00005842"/>
    </source>
</evidence>
<dbReference type="PANTHER" id="PTHR11088">
    <property type="entry name" value="TRNA DIMETHYLALLYLTRANSFERASE"/>
    <property type="match status" value="1"/>
</dbReference>
<keyword evidence="8" id="KW-0460">Magnesium</keyword>
<dbReference type="EMBL" id="FAXC01000260">
    <property type="protein sequence ID" value="CUV09541.1"/>
    <property type="molecule type" value="Genomic_DNA"/>
</dbReference>
<evidence type="ECO:0000256" key="4">
    <source>
        <dbReference type="ARBA" id="ARBA00022679"/>
    </source>
</evidence>
<comment type="catalytic activity">
    <reaction evidence="9">
        <text>adenosine(37) in tRNA + dimethylallyl diphosphate = N(6)-dimethylallyladenosine(37) in tRNA + diphosphate</text>
        <dbReference type="Rhea" id="RHEA:26482"/>
        <dbReference type="Rhea" id="RHEA-COMP:10162"/>
        <dbReference type="Rhea" id="RHEA-COMP:10375"/>
        <dbReference type="ChEBI" id="CHEBI:33019"/>
        <dbReference type="ChEBI" id="CHEBI:57623"/>
        <dbReference type="ChEBI" id="CHEBI:74411"/>
        <dbReference type="ChEBI" id="CHEBI:74415"/>
        <dbReference type="EC" id="2.5.1.75"/>
    </reaction>
</comment>
<evidence type="ECO:0000256" key="1">
    <source>
        <dbReference type="ARBA" id="ARBA00001946"/>
    </source>
</evidence>
<dbReference type="AlphaFoldDB" id="A0A161K7Z1"/>